<reference evidence="1" key="1">
    <citation type="submission" date="2021-06" db="EMBL/GenBank/DDBJ databases">
        <title>Parelaphostrongylus tenuis whole genome reference sequence.</title>
        <authorList>
            <person name="Garwood T.J."/>
            <person name="Larsen P.A."/>
            <person name="Fountain-Jones N.M."/>
            <person name="Garbe J.R."/>
            <person name="Macchietto M.G."/>
            <person name="Kania S.A."/>
            <person name="Gerhold R.W."/>
            <person name="Richards J.E."/>
            <person name="Wolf T.M."/>
        </authorList>
    </citation>
    <scope>NUCLEOTIDE SEQUENCE</scope>
    <source>
        <strain evidence="1">MNPRO001-30</strain>
        <tissue evidence="1">Meninges</tissue>
    </source>
</reference>
<keyword evidence="2" id="KW-1185">Reference proteome</keyword>
<name>A0AAD5N7I4_PARTN</name>
<accession>A0AAD5N7I4</accession>
<dbReference type="EMBL" id="JAHQIW010004431">
    <property type="protein sequence ID" value="KAJ1362386.1"/>
    <property type="molecule type" value="Genomic_DNA"/>
</dbReference>
<dbReference type="Proteomes" id="UP001196413">
    <property type="component" value="Unassembled WGS sequence"/>
</dbReference>
<organism evidence="1 2">
    <name type="scientific">Parelaphostrongylus tenuis</name>
    <name type="common">Meningeal worm</name>
    <dbReference type="NCBI Taxonomy" id="148309"/>
    <lineage>
        <taxon>Eukaryota</taxon>
        <taxon>Metazoa</taxon>
        <taxon>Ecdysozoa</taxon>
        <taxon>Nematoda</taxon>
        <taxon>Chromadorea</taxon>
        <taxon>Rhabditida</taxon>
        <taxon>Rhabditina</taxon>
        <taxon>Rhabditomorpha</taxon>
        <taxon>Strongyloidea</taxon>
        <taxon>Metastrongylidae</taxon>
        <taxon>Parelaphostrongylus</taxon>
    </lineage>
</organism>
<sequence length="51" mass="5971">MMQIKEDPMEHYKLVIEGSKSSAKFPPVTQTRILHYIFTATMDCLEKKRKA</sequence>
<evidence type="ECO:0000313" key="1">
    <source>
        <dbReference type="EMBL" id="KAJ1362386.1"/>
    </source>
</evidence>
<comment type="caution">
    <text evidence="1">The sequence shown here is derived from an EMBL/GenBank/DDBJ whole genome shotgun (WGS) entry which is preliminary data.</text>
</comment>
<proteinExistence type="predicted"/>
<dbReference type="AlphaFoldDB" id="A0AAD5N7I4"/>
<protein>
    <submittedName>
        <fullName evidence="1">Uncharacterized protein</fullName>
    </submittedName>
</protein>
<evidence type="ECO:0000313" key="2">
    <source>
        <dbReference type="Proteomes" id="UP001196413"/>
    </source>
</evidence>
<gene>
    <name evidence="1" type="ORF">KIN20_021920</name>
</gene>